<dbReference type="Gene3D" id="3.10.450.50">
    <property type="match status" value="1"/>
</dbReference>
<sequence length="129" mass="14809">MVEVIKQYVLIWNEKSISDLKNVFQANARYWDALQEGNAIELLENSISTTHIAFPDVSFEIISLNYASENKIFMEWLMMGTNNGTFFGAAPTGKRIEIKGLDYFVCENGKISEIKSFYDSSLFHHQLEI</sequence>
<dbReference type="Proteomes" id="UP001172082">
    <property type="component" value="Unassembled WGS sequence"/>
</dbReference>
<dbReference type="RefSeq" id="WP_346754551.1">
    <property type="nucleotide sequence ID" value="NZ_JAUJEA010000011.1"/>
</dbReference>
<accession>A0ABT8KUS1</accession>
<dbReference type="InterPro" id="IPR032710">
    <property type="entry name" value="NTF2-like_dom_sf"/>
</dbReference>
<dbReference type="EMBL" id="JAUJEA010000011">
    <property type="protein sequence ID" value="MDN5204531.1"/>
    <property type="molecule type" value="Genomic_DNA"/>
</dbReference>
<comment type="caution">
    <text evidence="1">The sequence shown here is derived from an EMBL/GenBank/DDBJ whole genome shotgun (WGS) entry which is preliminary data.</text>
</comment>
<gene>
    <name evidence="1" type="ORF">QQ008_24275</name>
</gene>
<reference evidence="1" key="1">
    <citation type="submission" date="2023-06" db="EMBL/GenBank/DDBJ databases">
        <title>Genomic of Parafulvivirga corallium.</title>
        <authorList>
            <person name="Wang G."/>
        </authorList>
    </citation>
    <scope>NUCLEOTIDE SEQUENCE</scope>
    <source>
        <strain evidence="1">BMA10</strain>
    </source>
</reference>
<dbReference type="PANTHER" id="PTHR38436:SF1">
    <property type="entry name" value="ESTER CYCLASE"/>
    <property type="match status" value="1"/>
</dbReference>
<proteinExistence type="predicted"/>
<evidence type="ECO:0000313" key="2">
    <source>
        <dbReference type="Proteomes" id="UP001172082"/>
    </source>
</evidence>
<dbReference type="SUPFAM" id="SSF54427">
    <property type="entry name" value="NTF2-like"/>
    <property type="match status" value="1"/>
</dbReference>
<evidence type="ECO:0000313" key="1">
    <source>
        <dbReference type="EMBL" id="MDN5204531.1"/>
    </source>
</evidence>
<keyword evidence="2" id="KW-1185">Reference proteome</keyword>
<dbReference type="PANTHER" id="PTHR38436">
    <property type="entry name" value="POLYKETIDE CYCLASE SNOAL-LIKE DOMAIN"/>
    <property type="match status" value="1"/>
</dbReference>
<protein>
    <submittedName>
        <fullName evidence="1">Ester cyclase</fullName>
    </submittedName>
</protein>
<name>A0ABT8KUS1_9BACT</name>
<dbReference type="Pfam" id="PF07366">
    <property type="entry name" value="SnoaL"/>
    <property type="match status" value="1"/>
</dbReference>
<organism evidence="1 2">
    <name type="scientific">Splendidivirga corallicola</name>
    <dbReference type="NCBI Taxonomy" id="3051826"/>
    <lineage>
        <taxon>Bacteria</taxon>
        <taxon>Pseudomonadati</taxon>
        <taxon>Bacteroidota</taxon>
        <taxon>Cytophagia</taxon>
        <taxon>Cytophagales</taxon>
        <taxon>Splendidivirgaceae</taxon>
        <taxon>Splendidivirga</taxon>
    </lineage>
</organism>
<dbReference type="InterPro" id="IPR009959">
    <property type="entry name" value="Cyclase_SnoaL-like"/>
</dbReference>